<name>A0A0E9VW16_ANGAN</name>
<reference evidence="1" key="1">
    <citation type="submission" date="2014-11" db="EMBL/GenBank/DDBJ databases">
        <authorList>
            <person name="Amaro Gonzalez C."/>
        </authorList>
    </citation>
    <scope>NUCLEOTIDE SEQUENCE</scope>
</reference>
<dbReference type="EMBL" id="GBXM01027047">
    <property type="protein sequence ID" value="JAH81530.1"/>
    <property type="molecule type" value="Transcribed_RNA"/>
</dbReference>
<evidence type="ECO:0000313" key="1">
    <source>
        <dbReference type="EMBL" id="JAH81530.1"/>
    </source>
</evidence>
<reference evidence="1" key="2">
    <citation type="journal article" date="2015" name="Fish Shellfish Immunol.">
        <title>Early steps in the European eel (Anguilla anguilla)-Vibrio vulnificus interaction in the gills: Role of the RtxA13 toxin.</title>
        <authorList>
            <person name="Callol A."/>
            <person name="Pajuelo D."/>
            <person name="Ebbesson L."/>
            <person name="Teles M."/>
            <person name="MacKenzie S."/>
            <person name="Amaro C."/>
        </authorList>
    </citation>
    <scope>NUCLEOTIDE SEQUENCE</scope>
</reference>
<proteinExistence type="predicted"/>
<protein>
    <submittedName>
        <fullName evidence="1">Uncharacterized protein</fullName>
    </submittedName>
</protein>
<organism evidence="1">
    <name type="scientific">Anguilla anguilla</name>
    <name type="common">European freshwater eel</name>
    <name type="synonym">Muraena anguilla</name>
    <dbReference type="NCBI Taxonomy" id="7936"/>
    <lineage>
        <taxon>Eukaryota</taxon>
        <taxon>Metazoa</taxon>
        <taxon>Chordata</taxon>
        <taxon>Craniata</taxon>
        <taxon>Vertebrata</taxon>
        <taxon>Euteleostomi</taxon>
        <taxon>Actinopterygii</taxon>
        <taxon>Neopterygii</taxon>
        <taxon>Teleostei</taxon>
        <taxon>Anguilliformes</taxon>
        <taxon>Anguillidae</taxon>
        <taxon>Anguilla</taxon>
    </lineage>
</organism>
<dbReference type="AlphaFoldDB" id="A0A0E9VW16"/>
<sequence length="28" mass="3071">MIAADTAPLTFLQVGTVTRSLAHWNINE</sequence>
<accession>A0A0E9VW16</accession>